<feature type="region of interest" description="Disordered" evidence="1">
    <location>
        <begin position="86"/>
        <end position="109"/>
    </location>
</feature>
<dbReference type="Proteomes" id="UP001500449">
    <property type="component" value="Unassembled WGS sequence"/>
</dbReference>
<sequence length="321" mass="33776">MRRKEQNLPRLRWLRPRTRTPPPGGPAVPAPGGNSISSARLGKDGLGGDASCDAVKKNLAALTSKGQKSIVCEAWVKNGLSAKGKAARDASRTAAKSGASTQSYEPPPDWCNSGWQWSRTQECLDQEVGLDVINSQGVRTGWLEFWRTFFVYANGNQTNWSYQVDLGLIGAYATGYGTQVTGVAYCAAPNPGMPVSPCTGIGANTFGPSAPLNPNFPARGESSFAANSIASGAFGFTKNVWNLTLTNPAWDNQLYTSATPPGPLRCDNALPGRSAGCVFGGFTPAIIYPVNGLRPEFAAHVKAAQVSGLAGAYPNGARLHG</sequence>
<accession>A0ABN2MY71</accession>
<feature type="compositionally biased region" description="Pro residues" evidence="1">
    <location>
        <begin position="19"/>
        <end position="29"/>
    </location>
</feature>
<feature type="region of interest" description="Disordered" evidence="1">
    <location>
        <begin position="1"/>
        <end position="42"/>
    </location>
</feature>
<comment type="caution">
    <text evidence="2">The sequence shown here is derived from an EMBL/GenBank/DDBJ whole genome shotgun (WGS) entry which is preliminary data.</text>
</comment>
<reference evidence="2 3" key="1">
    <citation type="journal article" date="2019" name="Int. J. Syst. Evol. Microbiol.">
        <title>The Global Catalogue of Microorganisms (GCM) 10K type strain sequencing project: providing services to taxonomists for standard genome sequencing and annotation.</title>
        <authorList>
            <consortium name="The Broad Institute Genomics Platform"/>
            <consortium name="The Broad Institute Genome Sequencing Center for Infectious Disease"/>
            <person name="Wu L."/>
            <person name="Ma J."/>
        </authorList>
    </citation>
    <scope>NUCLEOTIDE SEQUENCE [LARGE SCALE GENOMIC DNA]</scope>
    <source>
        <strain evidence="2 3">JCM 16009</strain>
    </source>
</reference>
<protein>
    <submittedName>
        <fullName evidence="2">Uncharacterized protein</fullName>
    </submittedName>
</protein>
<gene>
    <name evidence="2" type="ORF">GCM10009836_20450</name>
</gene>
<organism evidence="2 3">
    <name type="scientific">Pseudonocardia ailaonensis</name>
    <dbReference type="NCBI Taxonomy" id="367279"/>
    <lineage>
        <taxon>Bacteria</taxon>
        <taxon>Bacillati</taxon>
        <taxon>Actinomycetota</taxon>
        <taxon>Actinomycetes</taxon>
        <taxon>Pseudonocardiales</taxon>
        <taxon>Pseudonocardiaceae</taxon>
        <taxon>Pseudonocardia</taxon>
    </lineage>
</organism>
<name>A0ABN2MY71_9PSEU</name>
<evidence type="ECO:0000256" key="1">
    <source>
        <dbReference type="SAM" id="MobiDB-lite"/>
    </source>
</evidence>
<dbReference type="EMBL" id="BAAAQK010000005">
    <property type="protein sequence ID" value="GAA1841029.1"/>
    <property type="molecule type" value="Genomic_DNA"/>
</dbReference>
<evidence type="ECO:0000313" key="2">
    <source>
        <dbReference type="EMBL" id="GAA1841029.1"/>
    </source>
</evidence>
<proteinExistence type="predicted"/>
<keyword evidence="3" id="KW-1185">Reference proteome</keyword>
<evidence type="ECO:0000313" key="3">
    <source>
        <dbReference type="Proteomes" id="UP001500449"/>
    </source>
</evidence>